<feature type="transmembrane region" description="Helical" evidence="1">
    <location>
        <begin position="257"/>
        <end position="276"/>
    </location>
</feature>
<protein>
    <recommendedName>
        <fullName evidence="4">ABC transporter permease</fullName>
    </recommendedName>
</protein>
<evidence type="ECO:0000256" key="1">
    <source>
        <dbReference type="SAM" id="Phobius"/>
    </source>
</evidence>
<comment type="caution">
    <text evidence="2">The sequence shown here is derived from an EMBL/GenBank/DDBJ whole genome shotgun (WGS) entry which is preliminary data.</text>
</comment>
<feature type="transmembrane region" description="Helical" evidence="1">
    <location>
        <begin position="12"/>
        <end position="32"/>
    </location>
</feature>
<reference evidence="2" key="1">
    <citation type="submission" date="2023-06" db="EMBL/GenBank/DDBJ databases">
        <title>Robiginitalea aurantiacus sp. nov. and Algoriphagus sediminis sp. nov., isolated from coastal sediment.</title>
        <authorList>
            <person name="Zhou Z.Y."/>
            <person name="An J."/>
            <person name="Jia Y.W."/>
            <person name="Du Z.J."/>
        </authorList>
    </citation>
    <scope>NUCLEOTIDE SEQUENCE</scope>
    <source>
        <strain evidence="2">C2-7</strain>
    </source>
</reference>
<keyword evidence="1" id="KW-1133">Transmembrane helix</keyword>
<feature type="transmembrane region" description="Helical" evidence="1">
    <location>
        <begin position="210"/>
        <end position="229"/>
    </location>
</feature>
<name>A0ABT7Y9K9_9BACT</name>
<accession>A0ABT7Y9K9</accession>
<feature type="transmembrane region" description="Helical" evidence="1">
    <location>
        <begin position="96"/>
        <end position="117"/>
    </location>
</feature>
<evidence type="ECO:0008006" key="4">
    <source>
        <dbReference type="Google" id="ProtNLM"/>
    </source>
</evidence>
<feature type="transmembrane region" description="Helical" evidence="1">
    <location>
        <begin position="314"/>
        <end position="347"/>
    </location>
</feature>
<feature type="transmembrane region" description="Helical" evidence="1">
    <location>
        <begin position="123"/>
        <end position="142"/>
    </location>
</feature>
<feature type="transmembrane region" description="Helical" evidence="1">
    <location>
        <begin position="282"/>
        <end position="302"/>
    </location>
</feature>
<feature type="transmembrane region" description="Helical" evidence="1">
    <location>
        <begin position="183"/>
        <end position="204"/>
    </location>
</feature>
<evidence type="ECO:0000313" key="2">
    <source>
        <dbReference type="EMBL" id="MDN3203192.1"/>
    </source>
</evidence>
<evidence type="ECO:0000313" key="3">
    <source>
        <dbReference type="Proteomes" id="UP001171916"/>
    </source>
</evidence>
<gene>
    <name evidence="2" type="ORF">QVH07_03495</name>
</gene>
<keyword evidence="3" id="KW-1185">Reference proteome</keyword>
<feature type="transmembrane region" description="Helical" evidence="1">
    <location>
        <begin position="52"/>
        <end position="68"/>
    </location>
</feature>
<proteinExistence type="predicted"/>
<keyword evidence="1" id="KW-0812">Transmembrane</keyword>
<sequence>MKELSTSAFVSPFYRQFLGFWVLLLVFTTVFMEYPQHVLLAEFIYRNPILPWVLPLIFLSFSTLVLSFQKELLRRSSYTIFHHLGLWPKAEFRSHIFQVWISTHAFLMVYLAFLSIYGIKAQAFLTVSILWLVIFFSFVLHLNQIKKTLSKPIKEKLFSRPFKRLTLPPFSWLMVQLKEKRPLLLLSTKGLSLILLSGFFTSYATGRYDIRWLLFAGLIAAYFHLPILMERMKMEGTSMNWFKSLPSHPWRKSRDHILGLGLILAPEILMIFWRGIEVLSAFEVVYLAIYMLSLVLGLLGLLKWIRLKSFDQRILIPAFFIVFITIIFYFHPLYISIVSFCLFVFMMRHAYEQ</sequence>
<dbReference type="EMBL" id="JAUEPH010000002">
    <property type="protein sequence ID" value="MDN3203192.1"/>
    <property type="molecule type" value="Genomic_DNA"/>
</dbReference>
<dbReference type="RefSeq" id="WP_289998756.1">
    <property type="nucleotide sequence ID" value="NZ_JAUEPH010000002.1"/>
</dbReference>
<dbReference type="Proteomes" id="UP001171916">
    <property type="component" value="Unassembled WGS sequence"/>
</dbReference>
<keyword evidence="1" id="KW-0472">Membrane</keyword>
<organism evidence="2 3">
    <name type="scientific">Algoriphagus sediminis</name>
    <dbReference type="NCBI Taxonomy" id="3057113"/>
    <lineage>
        <taxon>Bacteria</taxon>
        <taxon>Pseudomonadati</taxon>
        <taxon>Bacteroidota</taxon>
        <taxon>Cytophagia</taxon>
        <taxon>Cytophagales</taxon>
        <taxon>Cyclobacteriaceae</taxon>
        <taxon>Algoriphagus</taxon>
    </lineage>
</organism>